<evidence type="ECO:0000259" key="1">
    <source>
        <dbReference type="Pfam" id="PF00467"/>
    </source>
</evidence>
<protein>
    <recommendedName>
        <fullName evidence="1">KOW domain-containing protein</fullName>
    </recommendedName>
</protein>
<dbReference type="Pfam" id="PF00467">
    <property type="entry name" value="KOW"/>
    <property type="match status" value="1"/>
</dbReference>
<dbReference type="Proteomes" id="UP001458946">
    <property type="component" value="Unassembled WGS sequence"/>
</dbReference>
<dbReference type="Gene3D" id="2.30.30.30">
    <property type="match status" value="1"/>
</dbReference>
<accession>A0ABP9VEH2</accession>
<dbReference type="EMBL" id="BAABRN010000038">
    <property type="protein sequence ID" value="GAA5503126.1"/>
    <property type="molecule type" value="Genomic_DNA"/>
</dbReference>
<gene>
    <name evidence="2" type="ORF">Dxin01_02875</name>
</gene>
<comment type="caution">
    <text evidence="2">The sequence shown here is derived from an EMBL/GenBank/DDBJ whole genome shotgun (WGS) entry which is preliminary data.</text>
</comment>
<proteinExistence type="predicted"/>
<evidence type="ECO:0000313" key="3">
    <source>
        <dbReference type="Proteomes" id="UP001458946"/>
    </source>
</evidence>
<reference evidence="2 3" key="1">
    <citation type="submission" date="2024-02" db="EMBL/GenBank/DDBJ databases">
        <title>Deinococcus xinjiangensis NBRC 107630.</title>
        <authorList>
            <person name="Ichikawa N."/>
            <person name="Katano-Makiyama Y."/>
            <person name="Hidaka K."/>
        </authorList>
    </citation>
    <scope>NUCLEOTIDE SEQUENCE [LARGE SCALE GENOMIC DNA]</scope>
    <source>
        <strain evidence="2 3">NBRC 107630</strain>
    </source>
</reference>
<sequence>MKVGSKVTVTDGCFAGRIGIVKEIIPSSPTRASDEDLLIVEFDRFDSEAFWLSEVEWQED</sequence>
<evidence type="ECO:0000313" key="2">
    <source>
        <dbReference type="EMBL" id="GAA5503126.1"/>
    </source>
</evidence>
<feature type="domain" description="KOW" evidence="1">
    <location>
        <begin position="3"/>
        <end position="27"/>
    </location>
</feature>
<dbReference type="InterPro" id="IPR005824">
    <property type="entry name" value="KOW"/>
</dbReference>
<keyword evidence="3" id="KW-1185">Reference proteome</keyword>
<dbReference type="InterPro" id="IPR014722">
    <property type="entry name" value="Rib_uL2_dom2"/>
</dbReference>
<dbReference type="RefSeq" id="WP_353543098.1">
    <property type="nucleotide sequence ID" value="NZ_BAABRN010000038.1"/>
</dbReference>
<name>A0ABP9VEH2_9DEIO</name>
<organism evidence="2 3">
    <name type="scientific">Deinococcus xinjiangensis</name>
    <dbReference type="NCBI Taxonomy" id="457454"/>
    <lineage>
        <taxon>Bacteria</taxon>
        <taxon>Thermotogati</taxon>
        <taxon>Deinococcota</taxon>
        <taxon>Deinococci</taxon>
        <taxon>Deinococcales</taxon>
        <taxon>Deinococcaceae</taxon>
        <taxon>Deinococcus</taxon>
    </lineage>
</organism>